<dbReference type="PANTHER" id="PTHR46507:SF4">
    <property type="entry name" value="SSX FAMILY MEMBER 2 INTERACTING PROTEIN"/>
    <property type="match status" value="1"/>
</dbReference>
<dbReference type="GO" id="GO:0035735">
    <property type="term" value="P:intraciliary transport involved in cilium assembly"/>
    <property type="evidence" value="ECO:0007669"/>
    <property type="project" value="TreeGrafter"/>
</dbReference>
<evidence type="ECO:0000313" key="2">
    <source>
        <dbReference type="EMBL" id="GFY63824.1"/>
    </source>
</evidence>
<dbReference type="GO" id="GO:0036064">
    <property type="term" value="C:ciliary basal body"/>
    <property type="evidence" value="ECO:0007669"/>
    <property type="project" value="TreeGrafter"/>
</dbReference>
<evidence type="ECO:0000256" key="1">
    <source>
        <dbReference type="SAM" id="Coils"/>
    </source>
</evidence>
<dbReference type="GO" id="GO:0034451">
    <property type="term" value="C:centriolar satellite"/>
    <property type="evidence" value="ECO:0007669"/>
    <property type="project" value="TreeGrafter"/>
</dbReference>
<accession>A0A8X6Y6G0</accession>
<evidence type="ECO:0000313" key="3">
    <source>
        <dbReference type="Proteomes" id="UP000886998"/>
    </source>
</evidence>
<reference evidence="2" key="1">
    <citation type="submission" date="2020-08" db="EMBL/GenBank/DDBJ databases">
        <title>Multicomponent nature underlies the extraordinary mechanical properties of spider dragline silk.</title>
        <authorList>
            <person name="Kono N."/>
            <person name="Nakamura H."/>
            <person name="Mori M."/>
            <person name="Yoshida Y."/>
            <person name="Ohtoshi R."/>
            <person name="Malay A.D."/>
            <person name="Moran D.A.P."/>
            <person name="Tomita M."/>
            <person name="Numata K."/>
            <person name="Arakawa K."/>
        </authorList>
    </citation>
    <scope>NUCLEOTIDE SEQUENCE</scope>
</reference>
<protein>
    <submittedName>
        <fullName evidence="2">Afadin-and alpha-actinin-binding protein</fullName>
    </submittedName>
</protein>
<dbReference type="InterPro" id="IPR052300">
    <property type="entry name" value="Adhesion_Centrosome_assoc"/>
</dbReference>
<proteinExistence type="predicted"/>
<keyword evidence="3" id="KW-1185">Reference proteome</keyword>
<sequence length="132" mass="15472">MVNIFLFQSKKLSSQIQQQKVTYQHEIRKYENNMNQMKARLNQILADKNPDKKIANISPSSLLQRNSKQRGKWKTGSVAKSCVEEMYSSVISSYENRCQTVMKEILEYQNGLEYIQRQIIETLSFFSVSMSF</sequence>
<feature type="coiled-coil region" evidence="1">
    <location>
        <begin position="13"/>
        <end position="47"/>
    </location>
</feature>
<organism evidence="2 3">
    <name type="scientific">Trichonephila inaurata madagascariensis</name>
    <dbReference type="NCBI Taxonomy" id="2747483"/>
    <lineage>
        <taxon>Eukaryota</taxon>
        <taxon>Metazoa</taxon>
        <taxon>Ecdysozoa</taxon>
        <taxon>Arthropoda</taxon>
        <taxon>Chelicerata</taxon>
        <taxon>Arachnida</taxon>
        <taxon>Araneae</taxon>
        <taxon>Araneomorphae</taxon>
        <taxon>Entelegynae</taxon>
        <taxon>Araneoidea</taxon>
        <taxon>Nephilidae</taxon>
        <taxon>Trichonephila</taxon>
        <taxon>Trichonephila inaurata</taxon>
    </lineage>
</organism>
<dbReference type="EMBL" id="BMAV01014949">
    <property type="protein sequence ID" value="GFY63824.1"/>
    <property type="molecule type" value="Genomic_DNA"/>
</dbReference>
<dbReference type="OrthoDB" id="312015at2759"/>
<dbReference type="PANTHER" id="PTHR46507">
    <property type="entry name" value="AFADIN- AND ALPHA-ACTININ-BINDING PROTEIN"/>
    <property type="match status" value="1"/>
</dbReference>
<gene>
    <name evidence="2" type="primary">SSX2IP_0</name>
    <name evidence="2" type="ORF">TNIN_231821</name>
</gene>
<dbReference type="AlphaFoldDB" id="A0A8X6Y6G0"/>
<keyword evidence="1" id="KW-0175">Coiled coil</keyword>
<comment type="caution">
    <text evidence="2">The sequence shown here is derived from an EMBL/GenBank/DDBJ whole genome shotgun (WGS) entry which is preliminary data.</text>
</comment>
<name>A0A8X6Y6G0_9ARAC</name>
<dbReference type="Proteomes" id="UP000886998">
    <property type="component" value="Unassembled WGS sequence"/>
</dbReference>